<organism evidence="1 2">
    <name type="scientific">Paxillus rubicundulus Ve08.2h10</name>
    <dbReference type="NCBI Taxonomy" id="930991"/>
    <lineage>
        <taxon>Eukaryota</taxon>
        <taxon>Fungi</taxon>
        <taxon>Dikarya</taxon>
        <taxon>Basidiomycota</taxon>
        <taxon>Agaricomycotina</taxon>
        <taxon>Agaricomycetes</taxon>
        <taxon>Agaricomycetidae</taxon>
        <taxon>Boletales</taxon>
        <taxon>Paxilineae</taxon>
        <taxon>Paxillaceae</taxon>
        <taxon>Paxillus</taxon>
    </lineage>
</organism>
<dbReference type="AlphaFoldDB" id="A0A0D0BVD2"/>
<dbReference type="InParanoid" id="A0A0D0BVD2"/>
<name>A0A0D0BVD2_9AGAM</name>
<evidence type="ECO:0000313" key="1">
    <source>
        <dbReference type="EMBL" id="KIK75367.1"/>
    </source>
</evidence>
<reference evidence="2" key="2">
    <citation type="submission" date="2015-01" db="EMBL/GenBank/DDBJ databases">
        <title>Evolutionary Origins and Diversification of the Mycorrhizal Mutualists.</title>
        <authorList>
            <consortium name="DOE Joint Genome Institute"/>
            <consortium name="Mycorrhizal Genomics Consortium"/>
            <person name="Kohler A."/>
            <person name="Kuo A."/>
            <person name="Nagy L.G."/>
            <person name="Floudas D."/>
            <person name="Copeland A."/>
            <person name="Barry K.W."/>
            <person name="Cichocki N."/>
            <person name="Veneault-Fourrey C."/>
            <person name="LaButti K."/>
            <person name="Lindquist E.A."/>
            <person name="Lipzen A."/>
            <person name="Lundell T."/>
            <person name="Morin E."/>
            <person name="Murat C."/>
            <person name="Riley R."/>
            <person name="Ohm R."/>
            <person name="Sun H."/>
            <person name="Tunlid A."/>
            <person name="Henrissat B."/>
            <person name="Grigoriev I.V."/>
            <person name="Hibbett D.S."/>
            <person name="Martin F."/>
        </authorList>
    </citation>
    <scope>NUCLEOTIDE SEQUENCE [LARGE SCALE GENOMIC DNA]</scope>
    <source>
        <strain evidence="2">Ve08.2h10</strain>
    </source>
</reference>
<sequence>MLRIVLTDKHCENEQVVIQHRQKSSKCTGDDLPEIIELVVGMHMMVTRNLDTDLDITNGARGTIVNIVVDADESLSTDNNNLMHLCCPPMFVLVKMDKTRVTPLEGLQESIIPIEPISKSFRISVQEEKTITHTVTPQQLPITAAYACMDYRAQGQTIPAVLIDIESPPTGGLSLFNLYVTLSCSRGRKTICLLQGFNEKYFKVAQVHELTAEDERIENLCRQMSTWWQHMRVYP</sequence>
<dbReference type="STRING" id="930991.A0A0D0BVD2"/>
<evidence type="ECO:0000313" key="2">
    <source>
        <dbReference type="Proteomes" id="UP000054538"/>
    </source>
</evidence>
<dbReference type="Proteomes" id="UP000054538">
    <property type="component" value="Unassembled WGS sequence"/>
</dbReference>
<proteinExistence type="predicted"/>
<evidence type="ECO:0008006" key="3">
    <source>
        <dbReference type="Google" id="ProtNLM"/>
    </source>
</evidence>
<gene>
    <name evidence="1" type="ORF">PAXRUDRAFT_173071</name>
</gene>
<keyword evidence="2" id="KW-1185">Reference proteome</keyword>
<protein>
    <recommendedName>
        <fullName evidence="3">DNA helicase</fullName>
    </recommendedName>
</protein>
<accession>A0A0D0BVD2</accession>
<reference evidence="1 2" key="1">
    <citation type="submission" date="2014-04" db="EMBL/GenBank/DDBJ databases">
        <authorList>
            <consortium name="DOE Joint Genome Institute"/>
            <person name="Kuo A."/>
            <person name="Kohler A."/>
            <person name="Jargeat P."/>
            <person name="Nagy L.G."/>
            <person name="Floudas D."/>
            <person name="Copeland A."/>
            <person name="Barry K.W."/>
            <person name="Cichocki N."/>
            <person name="Veneault-Fourrey C."/>
            <person name="LaButti K."/>
            <person name="Lindquist E.A."/>
            <person name="Lipzen A."/>
            <person name="Lundell T."/>
            <person name="Morin E."/>
            <person name="Murat C."/>
            <person name="Sun H."/>
            <person name="Tunlid A."/>
            <person name="Henrissat B."/>
            <person name="Grigoriev I.V."/>
            <person name="Hibbett D.S."/>
            <person name="Martin F."/>
            <person name="Nordberg H.P."/>
            <person name="Cantor M.N."/>
            <person name="Hua S.X."/>
        </authorList>
    </citation>
    <scope>NUCLEOTIDE SEQUENCE [LARGE SCALE GENOMIC DNA]</scope>
    <source>
        <strain evidence="1 2">Ve08.2h10</strain>
    </source>
</reference>
<dbReference type="SUPFAM" id="SSF52540">
    <property type="entry name" value="P-loop containing nucleoside triphosphate hydrolases"/>
    <property type="match status" value="1"/>
</dbReference>
<dbReference type="InterPro" id="IPR027417">
    <property type="entry name" value="P-loop_NTPase"/>
</dbReference>
<dbReference type="EMBL" id="KN828161">
    <property type="protein sequence ID" value="KIK75367.1"/>
    <property type="molecule type" value="Genomic_DNA"/>
</dbReference>
<dbReference type="OrthoDB" id="2986975at2759"/>
<dbReference type="HOGENOM" id="CLU_001324_7_0_1"/>